<dbReference type="InterPro" id="IPR050680">
    <property type="entry name" value="YpeA/RimI_acetyltransf"/>
</dbReference>
<dbReference type="EMBL" id="CAJRAY010000038">
    <property type="protein sequence ID" value="CAG5084745.1"/>
    <property type="molecule type" value="Genomic_DNA"/>
</dbReference>
<gene>
    <name evidence="4" type="primary">txxe 1095</name>
    <name evidence="4" type="ORF">TXXE_08105</name>
</gene>
<name>A0ABN7RSB6_THEXY</name>
<dbReference type="InterPro" id="IPR016181">
    <property type="entry name" value="Acyl_CoA_acyltransferase"/>
</dbReference>
<dbReference type="InterPro" id="IPR000182">
    <property type="entry name" value="GNAT_dom"/>
</dbReference>
<dbReference type="PANTHER" id="PTHR43420">
    <property type="entry name" value="ACETYLTRANSFERASE"/>
    <property type="match status" value="1"/>
</dbReference>
<keyword evidence="1 4" id="KW-0808">Transferase</keyword>
<reference evidence="4 5" key="1">
    <citation type="submission" date="2021-04" db="EMBL/GenBank/DDBJ databases">
        <authorList>
            <person name="Rakotoarivonina H."/>
        </authorList>
    </citation>
    <scope>NUCLEOTIDE SEQUENCE [LARGE SCALE GENOMIC DNA]</scope>
    <source>
        <strain evidence="4 5">XE</strain>
    </source>
</reference>
<evidence type="ECO:0000256" key="1">
    <source>
        <dbReference type="ARBA" id="ARBA00022679"/>
    </source>
</evidence>
<sequence>MSQIRIDDITRDNWFEATRLRVRDDQTAVYPCPVVYWIAESMFESHYRTKAIYLGEAMIGFLVYGQDPDDGRYWLITFMIDGQHQGKGYGKQAIAAFLEYFRANHDADRLVLGHRPDNAAAAALYAKAGFRETGEIIGGEVIRCYTFAK</sequence>
<dbReference type="CDD" id="cd04301">
    <property type="entry name" value="NAT_SF"/>
    <property type="match status" value="1"/>
</dbReference>
<keyword evidence="2 4" id="KW-0012">Acyltransferase</keyword>
<proteinExistence type="predicted"/>
<feature type="domain" description="N-acetyltransferase" evidence="3">
    <location>
        <begin position="4"/>
        <end position="149"/>
    </location>
</feature>
<evidence type="ECO:0000259" key="3">
    <source>
        <dbReference type="PROSITE" id="PS51186"/>
    </source>
</evidence>
<dbReference type="Pfam" id="PF00583">
    <property type="entry name" value="Acetyltransf_1"/>
    <property type="match status" value="1"/>
</dbReference>
<organism evidence="4 5">
    <name type="scientific">Thermobacillus xylanilyticus</name>
    <dbReference type="NCBI Taxonomy" id="76633"/>
    <lineage>
        <taxon>Bacteria</taxon>
        <taxon>Bacillati</taxon>
        <taxon>Bacillota</taxon>
        <taxon>Bacilli</taxon>
        <taxon>Bacillales</taxon>
        <taxon>Paenibacillaceae</taxon>
        <taxon>Thermobacillus</taxon>
    </lineage>
</organism>
<dbReference type="RefSeq" id="WP_213484166.1">
    <property type="nucleotide sequence ID" value="NZ_CAJRAY010000038.1"/>
</dbReference>
<evidence type="ECO:0000313" key="4">
    <source>
        <dbReference type="EMBL" id="CAG5084745.1"/>
    </source>
</evidence>
<protein>
    <submittedName>
        <fullName evidence="4">Acetyltransferase, GNAT family</fullName>
        <ecNumber evidence="4">2.3.1.57</ecNumber>
    </submittedName>
</protein>
<dbReference type="SUPFAM" id="SSF55729">
    <property type="entry name" value="Acyl-CoA N-acyltransferases (Nat)"/>
    <property type="match status" value="1"/>
</dbReference>
<evidence type="ECO:0000256" key="2">
    <source>
        <dbReference type="ARBA" id="ARBA00023315"/>
    </source>
</evidence>
<dbReference type="Proteomes" id="UP000681526">
    <property type="component" value="Unassembled WGS sequence"/>
</dbReference>
<keyword evidence="5" id="KW-1185">Reference proteome</keyword>
<comment type="caution">
    <text evidence="4">The sequence shown here is derived from an EMBL/GenBank/DDBJ whole genome shotgun (WGS) entry which is preliminary data.</text>
</comment>
<accession>A0ABN7RSB6</accession>
<dbReference type="GO" id="GO:0004145">
    <property type="term" value="F:diamine N-acetyltransferase activity"/>
    <property type="evidence" value="ECO:0007669"/>
    <property type="project" value="UniProtKB-EC"/>
</dbReference>
<dbReference type="Gene3D" id="3.40.630.30">
    <property type="match status" value="1"/>
</dbReference>
<evidence type="ECO:0000313" key="5">
    <source>
        <dbReference type="Proteomes" id="UP000681526"/>
    </source>
</evidence>
<dbReference type="PANTHER" id="PTHR43420:SF47">
    <property type="entry name" value="N-ACETYLTRANSFERASE DOMAIN-CONTAINING PROTEIN"/>
    <property type="match status" value="1"/>
</dbReference>
<dbReference type="PROSITE" id="PS51186">
    <property type="entry name" value="GNAT"/>
    <property type="match status" value="1"/>
</dbReference>
<dbReference type="EC" id="2.3.1.57" evidence="4"/>